<dbReference type="InterPro" id="IPR036397">
    <property type="entry name" value="RNaseH_sf"/>
</dbReference>
<dbReference type="Proteomes" id="UP000192578">
    <property type="component" value="Unassembled WGS sequence"/>
</dbReference>
<keyword evidence="2" id="KW-1185">Reference proteome</keyword>
<comment type="caution">
    <text evidence="1">The sequence shown here is derived from an EMBL/GenBank/DDBJ whole genome shotgun (WGS) entry which is preliminary data.</text>
</comment>
<gene>
    <name evidence="1" type="ORF">BV898_02083</name>
</gene>
<reference evidence="2" key="1">
    <citation type="submission" date="2017-01" db="EMBL/GenBank/DDBJ databases">
        <title>Comparative genomics of anhydrobiosis in the tardigrade Hypsibius dujardini.</title>
        <authorList>
            <person name="Yoshida Y."/>
            <person name="Koutsovoulos G."/>
            <person name="Laetsch D."/>
            <person name="Stevens L."/>
            <person name="Kumar S."/>
            <person name="Horikawa D."/>
            <person name="Ishino K."/>
            <person name="Komine S."/>
            <person name="Tomita M."/>
            <person name="Blaxter M."/>
            <person name="Arakawa K."/>
        </authorList>
    </citation>
    <scope>NUCLEOTIDE SEQUENCE [LARGE SCALE GENOMIC DNA]</scope>
    <source>
        <strain evidence="2">Z151</strain>
    </source>
</reference>
<organism evidence="1 2">
    <name type="scientific">Hypsibius exemplaris</name>
    <name type="common">Freshwater tardigrade</name>
    <dbReference type="NCBI Taxonomy" id="2072580"/>
    <lineage>
        <taxon>Eukaryota</taxon>
        <taxon>Metazoa</taxon>
        <taxon>Ecdysozoa</taxon>
        <taxon>Tardigrada</taxon>
        <taxon>Eutardigrada</taxon>
        <taxon>Parachela</taxon>
        <taxon>Hypsibioidea</taxon>
        <taxon>Hypsibiidae</taxon>
        <taxon>Hypsibius</taxon>
    </lineage>
</organism>
<protein>
    <recommendedName>
        <fullName evidence="3">Tc1-like transposase DDE domain-containing protein</fullName>
    </recommendedName>
</protein>
<dbReference type="EMBL" id="MTYJ01000008">
    <property type="protein sequence ID" value="OQV24132.1"/>
    <property type="molecule type" value="Genomic_DNA"/>
</dbReference>
<evidence type="ECO:0000313" key="2">
    <source>
        <dbReference type="Proteomes" id="UP000192578"/>
    </source>
</evidence>
<name>A0A1W0X9Z3_HYPEX</name>
<dbReference type="AlphaFoldDB" id="A0A1W0X9Z3"/>
<dbReference type="Gene3D" id="3.30.420.10">
    <property type="entry name" value="Ribonuclease H-like superfamily/Ribonuclease H"/>
    <property type="match status" value="1"/>
</dbReference>
<dbReference type="OrthoDB" id="616263at2759"/>
<evidence type="ECO:0008006" key="3">
    <source>
        <dbReference type="Google" id="ProtNLM"/>
    </source>
</evidence>
<proteinExistence type="predicted"/>
<evidence type="ECO:0000313" key="1">
    <source>
        <dbReference type="EMBL" id="OQV24132.1"/>
    </source>
</evidence>
<dbReference type="GO" id="GO:0003676">
    <property type="term" value="F:nucleic acid binding"/>
    <property type="evidence" value="ECO:0007669"/>
    <property type="project" value="InterPro"/>
</dbReference>
<sequence>MPAPIDSEARGAILAHHQNGQSHRKIFDALFDLGFSVSKSTVTRVITELEREKRGIFKPAKKLGSQCLWYKRTKDLIKKVDAATNVDNPPTLNQMAERSVVPRCDEHLLRPTDQQSQFSVLPQQYCEANSGKNVPRLYPGEEHKVILHFDSASSHTKPAVYSYFKSKKVKYIGKEDWMANSPDHSPMDFGPNGIFKKLMFKKKPKGIPGLQRAARQVWKEFPLNVCRNVMKSWRGRVIQMLDVKGF</sequence>
<accession>A0A1W0X9Z3</accession>